<dbReference type="Gene3D" id="3.20.20.60">
    <property type="entry name" value="Phosphoenolpyruvate-binding domains"/>
    <property type="match status" value="1"/>
</dbReference>
<dbReference type="InterPro" id="IPR039556">
    <property type="entry name" value="ICL/PEPM"/>
</dbReference>
<keyword evidence="3" id="KW-1185">Reference proteome</keyword>
<reference evidence="3" key="1">
    <citation type="submission" date="2017-03" db="EMBL/GenBank/DDBJ databases">
        <title>Full genome sequence of a non-lethal Shewanella isolate that potentiates virulence of Vibio parahaemolyticus causing acute hepatopancreatic necrosis disease (AHPND) in shrimp.</title>
        <authorList>
            <person name="Prachumwat A."/>
            <person name="Sritunyalucksana K."/>
        </authorList>
    </citation>
    <scope>NUCLEOTIDE SEQUENCE [LARGE SCALE GENOMIC DNA]</scope>
    <source>
        <strain evidence="3">TH2012</strain>
    </source>
</reference>
<protein>
    <submittedName>
        <fullName evidence="2">Oxaloacetate decarboxylase</fullName>
        <ecNumber evidence="2">4.1.1.112</ecNumber>
    </submittedName>
</protein>
<evidence type="ECO:0000313" key="2">
    <source>
        <dbReference type="EMBL" id="AZQ13235.1"/>
    </source>
</evidence>
<dbReference type="GO" id="GO:0008948">
    <property type="term" value="F:oxaloacetate decarboxylase activity"/>
    <property type="evidence" value="ECO:0007669"/>
    <property type="project" value="UniProtKB-EC"/>
</dbReference>
<dbReference type="PANTHER" id="PTHR42905:SF16">
    <property type="entry name" value="CARBOXYPHOSPHONOENOLPYRUVATE PHOSPHONOMUTASE-LIKE PROTEIN (AFU_ORTHOLOGUE AFUA_5G07230)"/>
    <property type="match status" value="1"/>
</dbReference>
<dbReference type="PANTHER" id="PTHR42905">
    <property type="entry name" value="PHOSPHOENOLPYRUVATE CARBOXYLASE"/>
    <property type="match status" value="1"/>
</dbReference>
<accession>A0ABM7DXD2</accession>
<evidence type="ECO:0000256" key="1">
    <source>
        <dbReference type="ARBA" id="ARBA00022723"/>
    </source>
</evidence>
<dbReference type="EMBL" id="CP020373">
    <property type="protein sequence ID" value="AZQ13235.1"/>
    <property type="molecule type" value="Genomic_DNA"/>
</dbReference>
<gene>
    <name evidence="2" type="ORF">STH12_04209</name>
</gene>
<dbReference type="CDD" id="cd00377">
    <property type="entry name" value="ICL_PEPM"/>
    <property type="match status" value="1"/>
</dbReference>
<proteinExistence type="predicted"/>
<keyword evidence="1" id="KW-0479">Metal-binding</keyword>
<dbReference type="Proteomes" id="UP000278437">
    <property type="component" value="Chromosome"/>
</dbReference>
<dbReference type="SUPFAM" id="SSF51621">
    <property type="entry name" value="Phosphoenolpyruvate/pyruvate domain"/>
    <property type="match status" value="1"/>
</dbReference>
<keyword evidence="2" id="KW-0456">Lyase</keyword>
<dbReference type="EC" id="4.1.1.112" evidence="2"/>
<dbReference type="InterPro" id="IPR015813">
    <property type="entry name" value="Pyrv/PenolPyrv_kinase-like_dom"/>
</dbReference>
<dbReference type="InterPro" id="IPR040442">
    <property type="entry name" value="Pyrv_kinase-like_dom_sf"/>
</dbReference>
<sequence length="256" mass="27131">MNFFDLSAARQPLLLGNVWDAASAQLAQKLGYRAIGTSSAAMAASLGYEDGEGMSFDELLFLVKRIRASSSLPLTVDIEAGYGNSPAEIANNIVQLLELGVSGINIEDSRVMAGVRQLLSAAQFAAGLSALCVALGDHRKSLFINVRTDTYLLQCTDAKTDTLSRAALYQSAGADGLFVPCLTEPADIAAIVAGTALPLNLMCMPELPDFARLAQLGVKRISMGNAAYQYQLQALGDVLVGVKTQDSFAALYSRRS</sequence>
<name>A0ABM7DXD2_9GAMM</name>
<dbReference type="RefSeq" id="WP_126169337.1">
    <property type="nucleotide sequence ID" value="NZ_CP020373.1"/>
</dbReference>
<evidence type="ECO:0000313" key="3">
    <source>
        <dbReference type="Proteomes" id="UP000278437"/>
    </source>
</evidence>
<dbReference type="Pfam" id="PF13714">
    <property type="entry name" value="PEP_mutase"/>
    <property type="match status" value="1"/>
</dbReference>
<organism evidence="2 3">
    <name type="scientific">Shewanella khirikhana</name>
    <dbReference type="NCBI Taxonomy" id="1965282"/>
    <lineage>
        <taxon>Bacteria</taxon>
        <taxon>Pseudomonadati</taxon>
        <taxon>Pseudomonadota</taxon>
        <taxon>Gammaproteobacteria</taxon>
        <taxon>Alteromonadales</taxon>
        <taxon>Shewanellaceae</taxon>
        <taxon>Shewanella</taxon>
    </lineage>
</organism>